<keyword evidence="2" id="KW-1133">Transmembrane helix</keyword>
<organism evidence="3 4">
    <name type="scientific">Microvirga arabica</name>
    <dbReference type="NCBI Taxonomy" id="1128671"/>
    <lineage>
        <taxon>Bacteria</taxon>
        <taxon>Pseudomonadati</taxon>
        <taxon>Pseudomonadota</taxon>
        <taxon>Alphaproteobacteria</taxon>
        <taxon>Hyphomicrobiales</taxon>
        <taxon>Methylobacteriaceae</taxon>
        <taxon>Microvirga</taxon>
    </lineage>
</organism>
<keyword evidence="4" id="KW-1185">Reference proteome</keyword>
<comment type="caution">
    <text evidence="3">The sequence shown here is derived from an EMBL/GenBank/DDBJ whole genome shotgun (WGS) entry which is preliminary data.</text>
</comment>
<evidence type="ECO:0000256" key="2">
    <source>
        <dbReference type="SAM" id="Phobius"/>
    </source>
</evidence>
<feature type="region of interest" description="Disordered" evidence="1">
    <location>
        <begin position="324"/>
        <end position="347"/>
    </location>
</feature>
<dbReference type="EMBL" id="JBHOMY010000048">
    <property type="protein sequence ID" value="MFC1458343.1"/>
    <property type="molecule type" value="Genomic_DNA"/>
</dbReference>
<feature type="transmembrane region" description="Helical" evidence="2">
    <location>
        <begin position="233"/>
        <end position="256"/>
    </location>
</feature>
<evidence type="ECO:0000313" key="3">
    <source>
        <dbReference type="EMBL" id="MFC1458343.1"/>
    </source>
</evidence>
<reference evidence="3 4" key="1">
    <citation type="submission" date="2024-09" db="EMBL/GenBank/DDBJ databases">
        <title>Nodulacao em especies de Leguminosae Basais da Amazonia e Caracterizacao dos Rizobios e Bacterias Associadas aos Nodulos.</title>
        <authorList>
            <person name="Jambeiro I.C.A."/>
            <person name="Lopes I.S."/>
            <person name="Aguiar E.R.G.R."/>
            <person name="Santos A.F.J."/>
            <person name="Dos Santos J.M.F."/>
            <person name="Gross E."/>
        </authorList>
    </citation>
    <scope>NUCLEOTIDE SEQUENCE [LARGE SCALE GENOMIC DNA]</scope>
    <source>
        <strain evidence="3 4">BRUESC1165</strain>
    </source>
</reference>
<protein>
    <recommendedName>
        <fullName evidence="5">Glycosyl transferase</fullName>
    </recommendedName>
</protein>
<keyword evidence="2" id="KW-0472">Membrane</keyword>
<feature type="transmembrane region" description="Helical" evidence="2">
    <location>
        <begin position="268"/>
        <end position="290"/>
    </location>
</feature>
<evidence type="ECO:0008006" key="5">
    <source>
        <dbReference type="Google" id="ProtNLM"/>
    </source>
</evidence>
<evidence type="ECO:0000313" key="4">
    <source>
        <dbReference type="Proteomes" id="UP001593940"/>
    </source>
</evidence>
<name>A0ABV6YAP5_9HYPH</name>
<sequence length="347" mass="38287">MSSTPKFEAITAVTVVEWRLPPLELFEQLEAALCKVAADHEIVIIANAVTANVAQGLRAIIDQVANVTVHFLAQRVDRDTAVLVGIDHALGDWVVVLTPTAEEIAGLPQVLEKAGPYEIVFAGARLEIDIPTTYRRIARIYFKLYELVSGSAIDWPAPRIRVYSRAAARYLTGLLDGEFALRSLSFSGTFPGTREVITGLPESDLELPGLARALRKALRGLVHVSAAPLRITIAAALFAGFIALLSSIYAVLVYIFKENVEPGWTTLSLQISVMMFLFSVMFALLAEYVLKVYRTLVPRQRATVVRELRSPLRQKTDRLNVIDSDGSFQLGAPRQPQSVTSKMERVR</sequence>
<evidence type="ECO:0000256" key="1">
    <source>
        <dbReference type="SAM" id="MobiDB-lite"/>
    </source>
</evidence>
<dbReference type="Proteomes" id="UP001593940">
    <property type="component" value="Unassembled WGS sequence"/>
</dbReference>
<gene>
    <name evidence="3" type="ORF">ACETIH_16890</name>
</gene>
<proteinExistence type="predicted"/>
<keyword evidence="2" id="KW-0812">Transmembrane</keyword>
<dbReference type="RefSeq" id="WP_377030308.1">
    <property type="nucleotide sequence ID" value="NZ_JBHOMY010000048.1"/>
</dbReference>
<accession>A0ABV6YAP5</accession>